<sequence length="193" mass="21527">MTRPTTPRPRRPHDDTLPPPQPPRRLPSGWKGGAIIALLVLVPLAYLGISLLQSREAGRDKEQRAEATELTPGWPSRLQRRIYDVKPPMNVDPIAFYETNSWETSSLYVEFTTDAAGLTAFMKWSDGDRSDLVEGYNPITRKQAAAVGWDFGDGSGWWGWKRDRPGAEPDLAVAVDLSDPTRPEVRTVSTTDL</sequence>
<evidence type="ECO:0000313" key="4">
    <source>
        <dbReference type="Proteomes" id="UP001596413"/>
    </source>
</evidence>
<organism evidence="3 4">
    <name type="scientific">Streptomyces polyrhachis</name>
    <dbReference type="NCBI Taxonomy" id="1282885"/>
    <lineage>
        <taxon>Bacteria</taxon>
        <taxon>Bacillati</taxon>
        <taxon>Actinomycetota</taxon>
        <taxon>Actinomycetes</taxon>
        <taxon>Kitasatosporales</taxon>
        <taxon>Streptomycetaceae</taxon>
        <taxon>Streptomyces</taxon>
    </lineage>
</organism>
<keyword evidence="2" id="KW-1133">Transmembrane helix</keyword>
<dbReference type="EMBL" id="JBHSZO010000043">
    <property type="protein sequence ID" value="MFC7220855.1"/>
    <property type="molecule type" value="Genomic_DNA"/>
</dbReference>
<evidence type="ECO:0008006" key="5">
    <source>
        <dbReference type="Google" id="ProtNLM"/>
    </source>
</evidence>
<name>A0ABW2GJA1_9ACTN</name>
<evidence type="ECO:0000313" key="3">
    <source>
        <dbReference type="EMBL" id="MFC7220855.1"/>
    </source>
</evidence>
<feature type="region of interest" description="Disordered" evidence="1">
    <location>
        <begin position="1"/>
        <end position="28"/>
    </location>
</feature>
<evidence type="ECO:0000256" key="1">
    <source>
        <dbReference type="SAM" id="MobiDB-lite"/>
    </source>
</evidence>
<comment type="caution">
    <text evidence="3">The sequence shown here is derived from an EMBL/GenBank/DDBJ whole genome shotgun (WGS) entry which is preliminary data.</text>
</comment>
<keyword evidence="2" id="KW-0472">Membrane</keyword>
<reference evidence="4" key="1">
    <citation type="journal article" date="2019" name="Int. J. Syst. Evol. Microbiol.">
        <title>The Global Catalogue of Microorganisms (GCM) 10K type strain sequencing project: providing services to taxonomists for standard genome sequencing and annotation.</title>
        <authorList>
            <consortium name="The Broad Institute Genomics Platform"/>
            <consortium name="The Broad Institute Genome Sequencing Center for Infectious Disease"/>
            <person name="Wu L."/>
            <person name="Ma J."/>
        </authorList>
    </citation>
    <scope>NUCLEOTIDE SEQUENCE [LARGE SCALE GENOMIC DNA]</scope>
    <source>
        <strain evidence="4">CGMCC 1.13681</strain>
    </source>
</reference>
<feature type="transmembrane region" description="Helical" evidence="2">
    <location>
        <begin position="32"/>
        <end position="52"/>
    </location>
</feature>
<keyword evidence="4" id="KW-1185">Reference proteome</keyword>
<gene>
    <name evidence="3" type="ORF">ACFQLX_22235</name>
</gene>
<accession>A0ABW2GJA1</accession>
<dbReference type="Proteomes" id="UP001596413">
    <property type="component" value="Unassembled WGS sequence"/>
</dbReference>
<evidence type="ECO:0000256" key="2">
    <source>
        <dbReference type="SAM" id="Phobius"/>
    </source>
</evidence>
<keyword evidence="2" id="KW-0812">Transmembrane</keyword>
<dbReference type="RefSeq" id="WP_386417824.1">
    <property type="nucleotide sequence ID" value="NZ_JBHSZO010000043.1"/>
</dbReference>
<protein>
    <recommendedName>
        <fullName evidence="5">Secreted protein</fullName>
    </recommendedName>
</protein>
<proteinExistence type="predicted"/>